<dbReference type="EMBL" id="OX459937">
    <property type="protein sequence ID" value="CAI9151664.1"/>
    <property type="molecule type" value="Genomic_DNA"/>
</dbReference>
<feature type="compositionally biased region" description="Gly residues" evidence="1">
    <location>
        <begin position="118"/>
        <end position="131"/>
    </location>
</feature>
<name>A0ABN8XVL4_RANTA</name>
<feature type="compositionally biased region" description="Low complexity" evidence="1">
    <location>
        <begin position="292"/>
        <end position="305"/>
    </location>
</feature>
<feature type="compositionally biased region" description="Basic residues" evidence="1">
    <location>
        <begin position="148"/>
        <end position="161"/>
    </location>
</feature>
<gene>
    <name evidence="2" type="ORF">MRATA1EN1_LOCUS626</name>
</gene>
<reference evidence="2" key="1">
    <citation type="submission" date="2023-04" db="EMBL/GenBank/DDBJ databases">
        <authorList>
            <consortium name="ELIXIR-Norway"/>
        </authorList>
    </citation>
    <scope>NUCLEOTIDE SEQUENCE [LARGE SCALE GENOMIC DNA]</scope>
</reference>
<sequence length="394" mass="42168">MKEVVDVVGSRAVQLPLAWTVGPGTTGEDPQEEDSCMLPSTSAAHGASLKLPTRSVLVFLHGSGVLCWALGRACASCRWPGSVCVSSLINFQSCLAPTPAAPRFSGGLGHPHVRPGCRGPGGGGGAWGGAGARLPVPLREQRKEVVRPQRRAPGRKDRRTHARGERAGGEVGIRWARGRRGEGRQRGEPEPGGGLREGRRRARRRLRPGVGARPLPGPVGHAASAPRQRKRNPGISSPSSFLSSQRKINTREGKTIAGPPGTRREPSSHVWGGCRGWNRERRPHLGAPSRFAPAEGGAPRGAGARWEAEGVPWSEEAFGESTAGTIGLPTIALLWAGKLRRRRRNLLALWDRFRAAERTPTSFVVFRAGLGQVAAPSWMETDFLMKKPEAGDVS</sequence>
<feature type="compositionally biased region" description="Basic and acidic residues" evidence="1">
    <location>
        <begin position="179"/>
        <end position="189"/>
    </location>
</feature>
<feature type="compositionally biased region" description="Basic residues" evidence="1">
    <location>
        <begin position="198"/>
        <end position="207"/>
    </location>
</feature>
<evidence type="ECO:0000313" key="3">
    <source>
        <dbReference type="Proteomes" id="UP001176941"/>
    </source>
</evidence>
<evidence type="ECO:0000313" key="2">
    <source>
        <dbReference type="EMBL" id="CAI9151664.1"/>
    </source>
</evidence>
<accession>A0ABN8XVL4</accession>
<dbReference type="Proteomes" id="UP001176941">
    <property type="component" value="Chromosome 1"/>
</dbReference>
<keyword evidence="3" id="KW-1185">Reference proteome</keyword>
<protein>
    <submittedName>
        <fullName evidence="2">Uncharacterized protein</fullName>
    </submittedName>
</protein>
<feature type="compositionally biased region" description="Low complexity" evidence="1">
    <location>
        <begin position="208"/>
        <end position="220"/>
    </location>
</feature>
<feature type="region of interest" description="Disordered" evidence="1">
    <location>
        <begin position="117"/>
        <end position="305"/>
    </location>
</feature>
<organism evidence="2 3">
    <name type="scientific">Rangifer tarandus platyrhynchus</name>
    <name type="common">Svalbard reindeer</name>
    <dbReference type="NCBI Taxonomy" id="3082113"/>
    <lineage>
        <taxon>Eukaryota</taxon>
        <taxon>Metazoa</taxon>
        <taxon>Chordata</taxon>
        <taxon>Craniata</taxon>
        <taxon>Vertebrata</taxon>
        <taxon>Euteleostomi</taxon>
        <taxon>Mammalia</taxon>
        <taxon>Eutheria</taxon>
        <taxon>Laurasiatheria</taxon>
        <taxon>Artiodactyla</taxon>
        <taxon>Ruminantia</taxon>
        <taxon>Pecora</taxon>
        <taxon>Cervidae</taxon>
        <taxon>Odocoileinae</taxon>
        <taxon>Rangifer</taxon>
    </lineage>
</organism>
<proteinExistence type="predicted"/>
<evidence type="ECO:0000256" key="1">
    <source>
        <dbReference type="SAM" id="MobiDB-lite"/>
    </source>
</evidence>